<feature type="non-terminal residue" evidence="1">
    <location>
        <position position="95"/>
    </location>
</feature>
<gene>
    <name evidence="1" type="ORF">Golob_011650</name>
</gene>
<proteinExistence type="predicted"/>
<accession>A0A7J8MQ67</accession>
<organism evidence="1 2">
    <name type="scientific">Gossypium lobatum</name>
    <dbReference type="NCBI Taxonomy" id="34289"/>
    <lineage>
        <taxon>Eukaryota</taxon>
        <taxon>Viridiplantae</taxon>
        <taxon>Streptophyta</taxon>
        <taxon>Embryophyta</taxon>
        <taxon>Tracheophyta</taxon>
        <taxon>Spermatophyta</taxon>
        <taxon>Magnoliopsida</taxon>
        <taxon>eudicotyledons</taxon>
        <taxon>Gunneridae</taxon>
        <taxon>Pentapetalae</taxon>
        <taxon>rosids</taxon>
        <taxon>malvids</taxon>
        <taxon>Malvales</taxon>
        <taxon>Malvaceae</taxon>
        <taxon>Malvoideae</taxon>
        <taxon>Gossypium</taxon>
    </lineage>
</organism>
<name>A0A7J8MQ67_9ROSI</name>
<comment type="caution">
    <text evidence="1">The sequence shown here is derived from an EMBL/GenBank/DDBJ whole genome shotgun (WGS) entry which is preliminary data.</text>
</comment>
<evidence type="ECO:0000313" key="2">
    <source>
        <dbReference type="Proteomes" id="UP000593572"/>
    </source>
</evidence>
<keyword evidence="2" id="KW-1185">Reference proteome</keyword>
<dbReference type="Proteomes" id="UP000593572">
    <property type="component" value="Unassembled WGS sequence"/>
</dbReference>
<protein>
    <submittedName>
        <fullName evidence="1">Uncharacterized protein</fullName>
    </submittedName>
</protein>
<sequence>MISHYVARLNQSTSDEMGVVRLLNLEDTRENALMAGKHVLQDGARRKLSRKSDGIAQRRTRGKKGKALVRFEAGNGIGQNVLSLAATLRFIVSVL</sequence>
<reference evidence="1 2" key="1">
    <citation type="journal article" date="2019" name="Genome Biol. Evol.">
        <title>Insights into the evolution of the New World diploid cottons (Gossypium, subgenus Houzingenia) based on genome sequencing.</title>
        <authorList>
            <person name="Grover C.E."/>
            <person name="Arick M.A. 2nd"/>
            <person name="Thrash A."/>
            <person name="Conover J.L."/>
            <person name="Sanders W.S."/>
            <person name="Peterson D.G."/>
            <person name="Frelichowski J.E."/>
            <person name="Scheffler J.A."/>
            <person name="Scheffler B.E."/>
            <person name="Wendel J.F."/>
        </authorList>
    </citation>
    <scope>NUCLEOTIDE SEQUENCE [LARGE SCALE GENOMIC DNA]</scope>
    <source>
        <strain evidence="1">157</strain>
        <tissue evidence="1">Leaf</tissue>
    </source>
</reference>
<dbReference type="EMBL" id="JABEZX010000009">
    <property type="protein sequence ID" value="MBA0566877.1"/>
    <property type="molecule type" value="Genomic_DNA"/>
</dbReference>
<evidence type="ECO:0000313" key="1">
    <source>
        <dbReference type="EMBL" id="MBA0566877.1"/>
    </source>
</evidence>
<dbReference type="AlphaFoldDB" id="A0A7J8MQ67"/>